<evidence type="ECO:0000313" key="2">
    <source>
        <dbReference type="Proteomes" id="UP000828390"/>
    </source>
</evidence>
<proteinExistence type="predicted"/>
<dbReference type="AlphaFoldDB" id="A0A9D4MWE1"/>
<keyword evidence="2" id="KW-1185">Reference proteome</keyword>
<protein>
    <submittedName>
        <fullName evidence="1">Uncharacterized protein</fullName>
    </submittedName>
</protein>
<reference evidence="1" key="1">
    <citation type="journal article" date="2019" name="bioRxiv">
        <title>The Genome of the Zebra Mussel, Dreissena polymorpha: A Resource for Invasive Species Research.</title>
        <authorList>
            <person name="McCartney M.A."/>
            <person name="Auch B."/>
            <person name="Kono T."/>
            <person name="Mallez S."/>
            <person name="Zhang Y."/>
            <person name="Obille A."/>
            <person name="Becker A."/>
            <person name="Abrahante J.E."/>
            <person name="Garbe J."/>
            <person name="Badalamenti J.P."/>
            <person name="Herman A."/>
            <person name="Mangelson H."/>
            <person name="Liachko I."/>
            <person name="Sullivan S."/>
            <person name="Sone E.D."/>
            <person name="Koren S."/>
            <person name="Silverstein K.A.T."/>
            <person name="Beckman K.B."/>
            <person name="Gohl D.M."/>
        </authorList>
    </citation>
    <scope>NUCLEOTIDE SEQUENCE</scope>
    <source>
        <strain evidence="1">Duluth1</strain>
        <tissue evidence="1">Whole animal</tissue>
    </source>
</reference>
<evidence type="ECO:0000313" key="1">
    <source>
        <dbReference type="EMBL" id="KAH3883009.1"/>
    </source>
</evidence>
<sequence length="143" mass="15944">MNVVAASSADDGIDWFYEMMSLTVNQAIQSVNGTNPHSQEADHHMIEANKLRFEIMNAAHANRGQPGQILADKLVQFPEIRHFCGMLDGLAFLPVDDVASGMAYLKQSAPDVLTSVVHYFDATYVSGAFRTVKYDKNYDIHDY</sequence>
<comment type="caution">
    <text evidence="1">The sequence shown here is derived from an EMBL/GenBank/DDBJ whole genome shotgun (WGS) entry which is preliminary data.</text>
</comment>
<organism evidence="1 2">
    <name type="scientific">Dreissena polymorpha</name>
    <name type="common">Zebra mussel</name>
    <name type="synonym">Mytilus polymorpha</name>
    <dbReference type="NCBI Taxonomy" id="45954"/>
    <lineage>
        <taxon>Eukaryota</taxon>
        <taxon>Metazoa</taxon>
        <taxon>Spiralia</taxon>
        <taxon>Lophotrochozoa</taxon>
        <taxon>Mollusca</taxon>
        <taxon>Bivalvia</taxon>
        <taxon>Autobranchia</taxon>
        <taxon>Heteroconchia</taxon>
        <taxon>Euheterodonta</taxon>
        <taxon>Imparidentia</taxon>
        <taxon>Neoheterodontei</taxon>
        <taxon>Myida</taxon>
        <taxon>Dreissenoidea</taxon>
        <taxon>Dreissenidae</taxon>
        <taxon>Dreissena</taxon>
    </lineage>
</organism>
<gene>
    <name evidence="1" type="ORF">DPMN_006957</name>
</gene>
<name>A0A9D4MWE1_DREPO</name>
<accession>A0A9D4MWE1</accession>
<dbReference type="Proteomes" id="UP000828390">
    <property type="component" value="Unassembled WGS sequence"/>
</dbReference>
<dbReference type="EMBL" id="JAIWYP010000001">
    <property type="protein sequence ID" value="KAH3883009.1"/>
    <property type="molecule type" value="Genomic_DNA"/>
</dbReference>
<reference evidence="1" key="2">
    <citation type="submission" date="2020-11" db="EMBL/GenBank/DDBJ databases">
        <authorList>
            <person name="McCartney M.A."/>
            <person name="Auch B."/>
            <person name="Kono T."/>
            <person name="Mallez S."/>
            <person name="Becker A."/>
            <person name="Gohl D.M."/>
            <person name="Silverstein K.A.T."/>
            <person name="Koren S."/>
            <person name="Bechman K.B."/>
            <person name="Herman A."/>
            <person name="Abrahante J.E."/>
            <person name="Garbe J."/>
        </authorList>
    </citation>
    <scope>NUCLEOTIDE SEQUENCE</scope>
    <source>
        <strain evidence="1">Duluth1</strain>
        <tissue evidence="1">Whole animal</tissue>
    </source>
</reference>